<protein>
    <submittedName>
        <fullName evidence="1">Uncharacterized protein</fullName>
    </submittedName>
</protein>
<accession>A0A8J1Y077</accession>
<dbReference type="InterPro" id="IPR003609">
    <property type="entry name" value="Pan_app"/>
</dbReference>
<dbReference type="InterPro" id="IPR002889">
    <property type="entry name" value="WSC_carb-bd"/>
</dbReference>
<dbReference type="SMART" id="SM00321">
    <property type="entry name" value="WSC"/>
    <property type="match status" value="1"/>
</dbReference>
<dbReference type="EMBL" id="CAIIXF020000358">
    <property type="protein sequence ID" value="CAH1803244.1"/>
    <property type="molecule type" value="Genomic_DNA"/>
</dbReference>
<dbReference type="AlphaFoldDB" id="A0A8J1Y077"/>
<organism evidence="1 2">
    <name type="scientific">Owenia fusiformis</name>
    <name type="common">Polychaete worm</name>
    <dbReference type="NCBI Taxonomy" id="6347"/>
    <lineage>
        <taxon>Eukaryota</taxon>
        <taxon>Metazoa</taxon>
        <taxon>Spiralia</taxon>
        <taxon>Lophotrochozoa</taxon>
        <taxon>Annelida</taxon>
        <taxon>Polychaeta</taxon>
        <taxon>Sedentaria</taxon>
        <taxon>Canalipalpata</taxon>
        <taxon>Sabellida</taxon>
        <taxon>Oweniida</taxon>
        <taxon>Oweniidae</taxon>
        <taxon>Owenia</taxon>
    </lineage>
</organism>
<name>A0A8J1Y077_OWEFU</name>
<evidence type="ECO:0000313" key="2">
    <source>
        <dbReference type="Proteomes" id="UP000749559"/>
    </source>
</evidence>
<sequence length="190" mass="21379">MNKNCSTLIILVMAYLQAFLDFSFGRTFYRSENRMLLNVTHVIPKLSIEECAIYCESTSGCVQFNFRKSNGDDTCQLLSTSGTLIKNQYDYDLWRPEKPLGLIYTGCRGQFSYSKLRDNTPYDNLTLQGCVDDCRQKGKKFAGAYGGFRCLCGDLLYYATSNCTIPCKGNAAEICGGEDGQHLSTYVVNW</sequence>
<dbReference type="SUPFAM" id="SSF57414">
    <property type="entry name" value="Hairpin loop containing domain-like"/>
    <property type="match status" value="1"/>
</dbReference>
<gene>
    <name evidence="1" type="ORF">OFUS_LOCUS26855</name>
</gene>
<reference evidence="1" key="1">
    <citation type="submission" date="2022-03" db="EMBL/GenBank/DDBJ databases">
        <authorList>
            <person name="Martin C."/>
        </authorList>
    </citation>
    <scope>NUCLEOTIDE SEQUENCE</scope>
</reference>
<dbReference type="Proteomes" id="UP000749559">
    <property type="component" value="Unassembled WGS sequence"/>
</dbReference>
<dbReference type="Pfam" id="PF01822">
    <property type="entry name" value="WSC"/>
    <property type="match status" value="1"/>
</dbReference>
<proteinExistence type="predicted"/>
<dbReference type="OrthoDB" id="5985073at2759"/>
<keyword evidence="2" id="KW-1185">Reference proteome</keyword>
<dbReference type="Pfam" id="PF00024">
    <property type="entry name" value="PAN_1"/>
    <property type="match status" value="1"/>
</dbReference>
<comment type="caution">
    <text evidence="1">The sequence shown here is derived from an EMBL/GenBank/DDBJ whole genome shotgun (WGS) entry which is preliminary data.</text>
</comment>
<evidence type="ECO:0000313" key="1">
    <source>
        <dbReference type="EMBL" id="CAH1803244.1"/>
    </source>
</evidence>
<dbReference type="PROSITE" id="PS51212">
    <property type="entry name" value="WSC"/>
    <property type="match status" value="1"/>
</dbReference>